<dbReference type="PANTHER" id="PTHR48090:SF10">
    <property type="entry name" value="GLUCOSYL-3-PHOSPHOGLYCERATE SYNTHASE"/>
    <property type="match status" value="1"/>
</dbReference>
<dbReference type="InterPro" id="IPR001173">
    <property type="entry name" value="Glyco_trans_2-like"/>
</dbReference>
<evidence type="ECO:0000313" key="12">
    <source>
        <dbReference type="Proteomes" id="UP000184529"/>
    </source>
</evidence>
<dbReference type="Proteomes" id="UP000184529">
    <property type="component" value="Unassembled WGS sequence"/>
</dbReference>
<comment type="similarity">
    <text evidence="2">Belongs to the glycosyltransferase 2 family.</text>
</comment>
<dbReference type="InterPro" id="IPR029044">
    <property type="entry name" value="Nucleotide-diphossugar_trans"/>
</dbReference>
<keyword evidence="4 11" id="KW-0808">Transferase</keyword>
<evidence type="ECO:0000256" key="8">
    <source>
        <dbReference type="ARBA" id="ARBA00048689"/>
    </source>
</evidence>
<name>A0A1M6I773_9FIRM</name>
<dbReference type="AlphaFoldDB" id="A0A1M6I773"/>
<dbReference type="GO" id="GO:0016757">
    <property type="term" value="F:glycosyltransferase activity"/>
    <property type="evidence" value="ECO:0007669"/>
    <property type="project" value="UniProtKB-KW"/>
</dbReference>
<evidence type="ECO:0000256" key="4">
    <source>
        <dbReference type="ARBA" id="ARBA00022679"/>
    </source>
</evidence>
<evidence type="ECO:0000256" key="9">
    <source>
        <dbReference type="ARBA" id="ARBA00048997"/>
    </source>
</evidence>
<comment type="cofactor">
    <cofactor evidence="1">
        <name>Mg(2+)</name>
        <dbReference type="ChEBI" id="CHEBI:18420"/>
    </cofactor>
</comment>
<feature type="domain" description="Glycosyltransferase 2-like" evidence="10">
    <location>
        <begin position="8"/>
        <end position="124"/>
    </location>
</feature>
<dbReference type="EMBL" id="FQZM01000027">
    <property type="protein sequence ID" value="SHJ30223.1"/>
    <property type="molecule type" value="Genomic_DNA"/>
</dbReference>
<dbReference type="CDD" id="cd04179">
    <property type="entry name" value="DPM_DPG-synthase_like"/>
    <property type="match status" value="1"/>
</dbReference>
<comment type="catalytic activity">
    <reaction evidence="9">
        <text>an NDP-alpha-D-glucose + (2R)-3-phosphoglycerate = (2R)-2-O-(alpha-D-glucopyranosyl)-3-phospho-glycerate + a ribonucleoside 5'-diphosphate + H(+)</text>
        <dbReference type="Rhea" id="RHEA:47244"/>
        <dbReference type="ChEBI" id="CHEBI:15378"/>
        <dbReference type="ChEBI" id="CHEBI:57930"/>
        <dbReference type="ChEBI" id="CHEBI:58272"/>
        <dbReference type="ChEBI" id="CHEBI:62600"/>
        <dbReference type="ChEBI" id="CHEBI:76533"/>
        <dbReference type="EC" id="2.4.1.266"/>
    </reaction>
    <physiologicalReaction direction="left-to-right" evidence="9">
        <dbReference type="Rhea" id="RHEA:47245"/>
    </physiologicalReaction>
</comment>
<sequence length="226" mass="24597">MVKEPAVSVLVPAYNEASRIKDTVQAVLSIPEVAEVVVVDDGSTDATAEVARASGARVIRLPRNRGKGEALNRGAALCTRDVVLLIDADLGTSAVEARRLLLPVLKDQADMTVARFPAARHKGGFGLVKGLARTGIRWYTGLVMESPLSGQRAMTREVLQHLLPFASGFGVEVGMTIKAARLGFRVQEVPVVMTHRETGRDLKGFLHRGKQFWHVARVLWQARNSL</sequence>
<dbReference type="InterPro" id="IPR050256">
    <property type="entry name" value="Glycosyltransferase_2"/>
</dbReference>
<evidence type="ECO:0000259" key="10">
    <source>
        <dbReference type="Pfam" id="PF00535"/>
    </source>
</evidence>
<protein>
    <recommendedName>
        <fullName evidence="7">Glucosyl-3-phosphoglycerate synthase</fullName>
        <ecNumber evidence="6">2.4.1.266</ecNumber>
    </recommendedName>
</protein>
<evidence type="ECO:0000313" key="11">
    <source>
        <dbReference type="EMBL" id="SHJ30223.1"/>
    </source>
</evidence>
<reference evidence="12" key="1">
    <citation type="submission" date="2016-11" db="EMBL/GenBank/DDBJ databases">
        <authorList>
            <person name="Varghese N."/>
            <person name="Submissions S."/>
        </authorList>
    </citation>
    <scope>NUCLEOTIDE SEQUENCE [LARGE SCALE GENOMIC DNA]</scope>
    <source>
        <strain evidence="12">DSM 16057</strain>
    </source>
</reference>
<proteinExistence type="inferred from homology"/>
<keyword evidence="3" id="KW-0328">Glycosyltransferase</keyword>
<dbReference type="PANTHER" id="PTHR48090">
    <property type="entry name" value="UNDECAPRENYL-PHOSPHATE 4-DEOXY-4-FORMAMIDO-L-ARABINOSE TRANSFERASE-RELATED"/>
    <property type="match status" value="1"/>
</dbReference>
<dbReference type="Gene3D" id="3.90.550.10">
    <property type="entry name" value="Spore Coat Polysaccharide Biosynthesis Protein SpsA, Chain A"/>
    <property type="match status" value="1"/>
</dbReference>
<dbReference type="SUPFAM" id="SSF53448">
    <property type="entry name" value="Nucleotide-diphospho-sugar transferases"/>
    <property type="match status" value="1"/>
</dbReference>
<keyword evidence="5" id="KW-0460">Magnesium</keyword>
<dbReference type="RefSeq" id="WP_072869649.1">
    <property type="nucleotide sequence ID" value="NZ_FQZM01000027.1"/>
</dbReference>
<keyword evidence="12" id="KW-1185">Reference proteome</keyword>
<comment type="catalytic activity">
    <reaction evidence="8">
        <text>(2R)-3-phosphoglycerate + UDP-alpha-D-glucose = (2R)-2-O-(alpha-D-glucopyranosyl)-3-phospho-glycerate + UDP + H(+)</text>
        <dbReference type="Rhea" id="RHEA:31319"/>
        <dbReference type="ChEBI" id="CHEBI:15378"/>
        <dbReference type="ChEBI" id="CHEBI:58223"/>
        <dbReference type="ChEBI" id="CHEBI:58272"/>
        <dbReference type="ChEBI" id="CHEBI:58885"/>
        <dbReference type="ChEBI" id="CHEBI:62600"/>
        <dbReference type="EC" id="2.4.1.266"/>
    </reaction>
    <physiologicalReaction direction="left-to-right" evidence="8">
        <dbReference type="Rhea" id="RHEA:31320"/>
    </physiologicalReaction>
</comment>
<dbReference type="EC" id="2.4.1.266" evidence="6"/>
<evidence type="ECO:0000256" key="6">
    <source>
        <dbReference type="ARBA" id="ARBA00039022"/>
    </source>
</evidence>
<evidence type="ECO:0000256" key="2">
    <source>
        <dbReference type="ARBA" id="ARBA00006739"/>
    </source>
</evidence>
<organism evidence="11 12">
    <name type="scientific">Desulfofundulus thermosubterraneus DSM 16057</name>
    <dbReference type="NCBI Taxonomy" id="1121432"/>
    <lineage>
        <taxon>Bacteria</taxon>
        <taxon>Bacillati</taxon>
        <taxon>Bacillota</taxon>
        <taxon>Clostridia</taxon>
        <taxon>Eubacteriales</taxon>
        <taxon>Peptococcaceae</taxon>
        <taxon>Desulfofundulus</taxon>
    </lineage>
</organism>
<dbReference type="OrthoDB" id="9810303at2"/>
<accession>A0A1M6I773</accession>
<evidence type="ECO:0000256" key="1">
    <source>
        <dbReference type="ARBA" id="ARBA00001946"/>
    </source>
</evidence>
<gene>
    <name evidence="11" type="ORF">SAMN02745219_02226</name>
</gene>
<evidence type="ECO:0000256" key="3">
    <source>
        <dbReference type="ARBA" id="ARBA00022676"/>
    </source>
</evidence>
<evidence type="ECO:0000256" key="5">
    <source>
        <dbReference type="ARBA" id="ARBA00022842"/>
    </source>
</evidence>
<evidence type="ECO:0000256" key="7">
    <source>
        <dbReference type="ARBA" id="ARBA00040894"/>
    </source>
</evidence>
<dbReference type="STRING" id="1121432.SAMN02745219_02226"/>
<dbReference type="Pfam" id="PF00535">
    <property type="entry name" value="Glycos_transf_2"/>
    <property type="match status" value="1"/>
</dbReference>